<protein>
    <submittedName>
        <fullName evidence="6">Isoprenylcysteine carboxylmethyltransferase family protein</fullName>
    </submittedName>
</protein>
<organism evidence="6 7">
    <name type="scientific">Salipiger mangrovisoli</name>
    <dbReference type="NCBI Taxonomy" id="2865933"/>
    <lineage>
        <taxon>Bacteria</taxon>
        <taxon>Pseudomonadati</taxon>
        <taxon>Pseudomonadota</taxon>
        <taxon>Alphaproteobacteria</taxon>
        <taxon>Rhodobacterales</taxon>
        <taxon>Roseobacteraceae</taxon>
        <taxon>Salipiger</taxon>
    </lineage>
</organism>
<keyword evidence="2 5" id="KW-0812">Transmembrane</keyword>
<evidence type="ECO:0000313" key="7">
    <source>
        <dbReference type="Proteomes" id="UP000607796"/>
    </source>
</evidence>
<dbReference type="PANTHER" id="PTHR12714:SF24">
    <property type="entry name" value="SLR1182 PROTEIN"/>
    <property type="match status" value="1"/>
</dbReference>
<evidence type="ECO:0000313" key="6">
    <source>
        <dbReference type="EMBL" id="MBE9635574.1"/>
    </source>
</evidence>
<dbReference type="InterPro" id="IPR007318">
    <property type="entry name" value="Phopholipid_MeTrfase"/>
</dbReference>
<dbReference type="Gene3D" id="1.20.120.1630">
    <property type="match status" value="1"/>
</dbReference>
<accession>A0ABR9WWA8</accession>
<evidence type="ECO:0000256" key="3">
    <source>
        <dbReference type="ARBA" id="ARBA00022989"/>
    </source>
</evidence>
<evidence type="ECO:0000256" key="2">
    <source>
        <dbReference type="ARBA" id="ARBA00022692"/>
    </source>
</evidence>
<sequence>MPRSVGRMLDLPPLWLLSCLCLAWVQKDLLPLGLGFGSVWADLLGGLLVGGGVLLAALALLELRRQRTTFMPHEEPDRLVTSGVFRLSRNPIYLGDVMILAGFILYWDAVPSLVLLPIYVWLLEKRFIVPEEGRLRRKFLAEFRKYEKQTRRWL</sequence>
<keyword evidence="7" id="KW-1185">Reference proteome</keyword>
<comment type="caution">
    <text evidence="6">The sequence shown here is derived from an EMBL/GenBank/DDBJ whole genome shotgun (WGS) entry which is preliminary data.</text>
</comment>
<feature type="transmembrane region" description="Helical" evidence="5">
    <location>
        <begin position="97"/>
        <end position="122"/>
    </location>
</feature>
<evidence type="ECO:0000256" key="5">
    <source>
        <dbReference type="SAM" id="Phobius"/>
    </source>
</evidence>
<dbReference type="EMBL" id="JADFFK010000001">
    <property type="protein sequence ID" value="MBE9635574.1"/>
    <property type="molecule type" value="Genomic_DNA"/>
</dbReference>
<comment type="subcellular location">
    <subcellularLocation>
        <location evidence="1">Endomembrane system</location>
        <topology evidence="1">Multi-pass membrane protein</topology>
    </subcellularLocation>
</comment>
<keyword evidence="3 5" id="KW-1133">Transmembrane helix</keyword>
<evidence type="ECO:0000256" key="1">
    <source>
        <dbReference type="ARBA" id="ARBA00004127"/>
    </source>
</evidence>
<keyword evidence="4 5" id="KW-0472">Membrane</keyword>
<reference evidence="6 7" key="1">
    <citation type="journal article" date="2021" name="Int. J. Syst. Evol. Microbiol.">
        <title>Salipiger mangrovisoli sp. nov., isolated from mangrove soil and the proposal for the reclassification of Paraphaeobacter pallidus as Salipiger pallidus comb. nov.</title>
        <authorList>
            <person name="Du J."/>
            <person name="Liu Y."/>
            <person name="Pei T."/>
            <person name="Deng M.R."/>
            <person name="Zhu H."/>
        </authorList>
    </citation>
    <scope>NUCLEOTIDE SEQUENCE [LARGE SCALE GENOMIC DNA]</scope>
    <source>
        <strain evidence="6 7">6D45A</strain>
    </source>
</reference>
<proteinExistence type="predicted"/>
<dbReference type="Proteomes" id="UP000607796">
    <property type="component" value="Unassembled WGS sequence"/>
</dbReference>
<dbReference type="PANTHER" id="PTHR12714">
    <property type="entry name" value="PROTEIN-S ISOPRENYLCYSTEINE O-METHYLTRANSFERASE"/>
    <property type="match status" value="1"/>
</dbReference>
<gene>
    <name evidence="6" type="ORF">IQ782_01845</name>
</gene>
<evidence type="ECO:0000256" key="4">
    <source>
        <dbReference type="ARBA" id="ARBA00023136"/>
    </source>
</evidence>
<dbReference type="Pfam" id="PF04191">
    <property type="entry name" value="PEMT"/>
    <property type="match status" value="1"/>
</dbReference>
<feature type="transmembrane region" description="Helical" evidence="5">
    <location>
        <begin position="43"/>
        <end position="61"/>
    </location>
</feature>
<name>A0ABR9WWA8_9RHOB</name>